<evidence type="ECO:0000313" key="1">
    <source>
        <dbReference type="EMBL" id="KAK9135269.1"/>
    </source>
</evidence>
<name>A0AAP0JJY9_9MAGN</name>
<accession>A0AAP0JJY9</accession>
<dbReference type="EMBL" id="JBBNAF010000006">
    <property type="protein sequence ID" value="KAK9135269.1"/>
    <property type="molecule type" value="Genomic_DNA"/>
</dbReference>
<sequence length="103" mass="11895">MKIFTLGGIYQEIIFCSTKSDGVKNLSRFVPTFVRLHIYIHFSQYNANFSQNSMLGNHPNLIRGAELLKCLKYPGIENATSRDQSSTIDSRDKGKYRLLYKRE</sequence>
<dbReference type="AlphaFoldDB" id="A0AAP0JJY9"/>
<dbReference type="Proteomes" id="UP001420932">
    <property type="component" value="Unassembled WGS sequence"/>
</dbReference>
<reference evidence="1 2" key="1">
    <citation type="submission" date="2024-01" db="EMBL/GenBank/DDBJ databases">
        <title>Genome assemblies of Stephania.</title>
        <authorList>
            <person name="Yang L."/>
        </authorList>
    </citation>
    <scope>NUCLEOTIDE SEQUENCE [LARGE SCALE GENOMIC DNA]</scope>
    <source>
        <strain evidence="1">YNDBR</strain>
        <tissue evidence="1">Leaf</tissue>
    </source>
</reference>
<evidence type="ECO:0000313" key="2">
    <source>
        <dbReference type="Proteomes" id="UP001420932"/>
    </source>
</evidence>
<gene>
    <name evidence="1" type="ORF">Syun_014599</name>
</gene>
<proteinExistence type="predicted"/>
<protein>
    <submittedName>
        <fullName evidence="1">Uncharacterized protein</fullName>
    </submittedName>
</protein>
<keyword evidence="2" id="KW-1185">Reference proteome</keyword>
<comment type="caution">
    <text evidence="1">The sequence shown here is derived from an EMBL/GenBank/DDBJ whole genome shotgun (WGS) entry which is preliminary data.</text>
</comment>
<organism evidence="1 2">
    <name type="scientific">Stephania yunnanensis</name>
    <dbReference type="NCBI Taxonomy" id="152371"/>
    <lineage>
        <taxon>Eukaryota</taxon>
        <taxon>Viridiplantae</taxon>
        <taxon>Streptophyta</taxon>
        <taxon>Embryophyta</taxon>
        <taxon>Tracheophyta</taxon>
        <taxon>Spermatophyta</taxon>
        <taxon>Magnoliopsida</taxon>
        <taxon>Ranunculales</taxon>
        <taxon>Menispermaceae</taxon>
        <taxon>Menispermoideae</taxon>
        <taxon>Cissampelideae</taxon>
        <taxon>Stephania</taxon>
    </lineage>
</organism>